<name>A0ABX0ZL05_9ACTN</name>
<organism evidence="1 2">
    <name type="scientific">Actinacidiphila epipremni</name>
    <dbReference type="NCBI Taxonomy" id="2053013"/>
    <lineage>
        <taxon>Bacteria</taxon>
        <taxon>Bacillati</taxon>
        <taxon>Actinomycetota</taxon>
        <taxon>Actinomycetes</taxon>
        <taxon>Kitasatosporales</taxon>
        <taxon>Streptomycetaceae</taxon>
        <taxon>Actinacidiphila</taxon>
    </lineage>
</organism>
<sequence>MAGVELSGFDLEGVEFRGCAIAHFESPLGVVVRAGRLRRCKAVGCSVHGVRFEEISVENLTFSKLTEFAACTFRHVELKGRIGSFITVPPHYSLPAGVAQAFTDSMVEYYQGVDWALDISAAEFSDASVYMVPGDLVRRDEDTQFLLRRSAFERCPEPLPVVAEIYRGRFSLTPFDSYVAIAPVRSKNFEGIRDGLMELKRMGLAE</sequence>
<protein>
    <recommendedName>
        <fullName evidence="3">Pentapeptide repeat-containing protein</fullName>
    </recommendedName>
</protein>
<evidence type="ECO:0000313" key="2">
    <source>
        <dbReference type="Proteomes" id="UP000734511"/>
    </source>
</evidence>
<dbReference type="RefSeq" id="WP_167981406.1">
    <property type="nucleotide sequence ID" value="NZ_JAATEJ010000002.1"/>
</dbReference>
<evidence type="ECO:0000313" key="1">
    <source>
        <dbReference type="EMBL" id="NJP42539.1"/>
    </source>
</evidence>
<keyword evidence="2" id="KW-1185">Reference proteome</keyword>
<evidence type="ECO:0008006" key="3">
    <source>
        <dbReference type="Google" id="ProtNLM"/>
    </source>
</evidence>
<gene>
    <name evidence="1" type="ORF">HCN08_03800</name>
</gene>
<dbReference type="Proteomes" id="UP000734511">
    <property type="component" value="Unassembled WGS sequence"/>
</dbReference>
<accession>A0ABX0ZL05</accession>
<proteinExistence type="predicted"/>
<comment type="caution">
    <text evidence="1">The sequence shown here is derived from an EMBL/GenBank/DDBJ whole genome shotgun (WGS) entry which is preliminary data.</text>
</comment>
<dbReference type="EMBL" id="JAATEJ010000002">
    <property type="protein sequence ID" value="NJP42539.1"/>
    <property type="molecule type" value="Genomic_DNA"/>
</dbReference>
<dbReference type="Gene3D" id="2.160.20.80">
    <property type="entry name" value="E3 ubiquitin-protein ligase SopA"/>
    <property type="match status" value="1"/>
</dbReference>
<reference evidence="1 2" key="1">
    <citation type="submission" date="2020-03" db="EMBL/GenBank/DDBJ databases">
        <title>WGS of actinomycetes isolated from Thailand.</title>
        <authorList>
            <person name="Thawai C."/>
        </authorList>
    </citation>
    <scope>NUCLEOTIDE SEQUENCE [LARGE SCALE GENOMIC DNA]</scope>
    <source>
        <strain evidence="1 2">PRB2-1</strain>
    </source>
</reference>